<dbReference type="Pfam" id="PF06250">
    <property type="entry name" value="YhcG_C"/>
    <property type="match status" value="1"/>
</dbReference>
<dbReference type="InterPro" id="IPR011856">
    <property type="entry name" value="tRNA_endonuc-like_dom_sf"/>
</dbReference>
<protein>
    <submittedName>
        <fullName evidence="4">Nuclease of restriction endonuclease-like (RecB) superfamily</fullName>
    </submittedName>
</protein>
<dbReference type="PANTHER" id="PTHR30547:SF5">
    <property type="entry name" value="NUCLEASE YHCG-RELATED"/>
    <property type="match status" value="1"/>
</dbReference>
<accession>A0ABV2SES2</accession>
<evidence type="ECO:0000259" key="2">
    <source>
        <dbReference type="Pfam" id="PF06250"/>
    </source>
</evidence>
<sequence length="373" mass="44024">MQKMQRFIAAEEQATAPDNRYPMTDQPPSRKTDSPELLQAIRGVLSQARQHLQQTVNSTMVQAYWQVGRLIVKEEQQGKERSEYGKQQLKTLSRQLTKEFGKGFDVTNLRRMRQFYQTFPKRDAVRRELSWTHYRRLIRIDNPKAREWYMQEAIDQNWSARALERQVSKLYYERLLTTRHNKQNIRPVLNEASEKTSALADRPQDYLRDPYILDFLNLPCGPVQESKLEQALISNLQTFLLELGRGFAFVERQQRISTEDQDFYIDLVFYHFKLKCFLLIDLKIGKLSHQDVGQMDTYVRIYDQHRKGDDDNPTVGLILCSEKSEAVAKYSVLTGSKQLFASKYLTYLPSEQELQEQLQHERLVWLEKEKGDE</sequence>
<comment type="caution">
    <text evidence="4">The sequence shown here is derived from an EMBL/GenBank/DDBJ whole genome shotgun (WGS) entry which is preliminary data.</text>
</comment>
<gene>
    <name evidence="4" type="ORF">V5J35_001457</name>
</gene>
<dbReference type="Proteomes" id="UP001549366">
    <property type="component" value="Unassembled WGS sequence"/>
</dbReference>
<feature type="region of interest" description="Disordered" evidence="1">
    <location>
        <begin position="1"/>
        <end position="34"/>
    </location>
</feature>
<reference evidence="4 5" key="1">
    <citation type="submission" date="2024-06" db="EMBL/GenBank/DDBJ databases">
        <title>Genomic Encyclopedia of Type Strains, Phase V (KMG-V): Genome sequencing to study the core and pangenomes of soil and plant-associated prokaryotes.</title>
        <authorList>
            <person name="Whitman W."/>
        </authorList>
    </citation>
    <scope>NUCLEOTIDE SEQUENCE [LARGE SCALE GENOMIC DNA]</scope>
    <source>
        <strain evidence="4 5">NE40</strain>
    </source>
</reference>
<feature type="domain" description="YhcG N-terminal" evidence="3">
    <location>
        <begin position="41"/>
        <end position="174"/>
    </location>
</feature>
<dbReference type="Gene3D" id="3.40.1350.10">
    <property type="match status" value="1"/>
</dbReference>
<dbReference type="InterPro" id="IPR053148">
    <property type="entry name" value="PD-DEXK-like_domain"/>
</dbReference>
<dbReference type="PANTHER" id="PTHR30547">
    <property type="entry name" value="UNCHARACTERIZED PROTEIN YHCG-RELATED"/>
    <property type="match status" value="1"/>
</dbReference>
<proteinExistence type="predicted"/>
<organism evidence="4 5">
    <name type="scientific">Endozoicomonas lisbonensis</name>
    <dbReference type="NCBI Taxonomy" id="3120522"/>
    <lineage>
        <taxon>Bacteria</taxon>
        <taxon>Pseudomonadati</taxon>
        <taxon>Pseudomonadota</taxon>
        <taxon>Gammaproteobacteria</taxon>
        <taxon>Oceanospirillales</taxon>
        <taxon>Endozoicomonadaceae</taxon>
        <taxon>Endozoicomonas</taxon>
    </lineage>
</organism>
<dbReference type="InterPro" id="IPR041527">
    <property type="entry name" value="YhcG_N"/>
</dbReference>
<dbReference type="EMBL" id="JBEWTB010000002">
    <property type="protein sequence ID" value="MET4756265.1"/>
    <property type="molecule type" value="Genomic_DNA"/>
</dbReference>
<feature type="domain" description="YhcG PDDEXK nuclease" evidence="2">
    <location>
        <begin position="205"/>
        <end position="359"/>
    </location>
</feature>
<evidence type="ECO:0000313" key="4">
    <source>
        <dbReference type="EMBL" id="MET4756265.1"/>
    </source>
</evidence>
<evidence type="ECO:0000256" key="1">
    <source>
        <dbReference type="SAM" id="MobiDB-lite"/>
    </source>
</evidence>
<evidence type="ECO:0000313" key="5">
    <source>
        <dbReference type="Proteomes" id="UP001549366"/>
    </source>
</evidence>
<keyword evidence="5" id="KW-1185">Reference proteome</keyword>
<evidence type="ECO:0000259" key="3">
    <source>
        <dbReference type="Pfam" id="PF17761"/>
    </source>
</evidence>
<dbReference type="Pfam" id="PF17761">
    <property type="entry name" value="DUF1016_N"/>
    <property type="match status" value="1"/>
</dbReference>
<name>A0ABV2SES2_9GAMM</name>
<dbReference type="InterPro" id="IPR009362">
    <property type="entry name" value="YhcG_C"/>
</dbReference>